<dbReference type="EMBL" id="KN847539">
    <property type="protein sequence ID" value="KIW05070.1"/>
    <property type="molecule type" value="Genomic_DNA"/>
</dbReference>
<evidence type="ECO:0000256" key="5">
    <source>
        <dbReference type="ARBA" id="ARBA00023163"/>
    </source>
</evidence>
<name>A0A0D2AF32_9PEZI</name>
<dbReference type="PROSITE" id="PS50048">
    <property type="entry name" value="ZN2_CY6_FUNGAL_2"/>
    <property type="match status" value="1"/>
</dbReference>
<evidence type="ECO:0000313" key="10">
    <source>
        <dbReference type="Proteomes" id="UP000053259"/>
    </source>
</evidence>
<keyword evidence="5" id="KW-0804">Transcription</keyword>
<dbReference type="GO" id="GO:0006351">
    <property type="term" value="P:DNA-templated transcription"/>
    <property type="evidence" value="ECO:0007669"/>
    <property type="project" value="InterPro"/>
</dbReference>
<dbReference type="InterPro" id="IPR001138">
    <property type="entry name" value="Zn2Cys6_DnaBD"/>
</dbReference>
<dbReference type="Gene3D" id="4.10.240.10">
    <property type="entry name" value="Zn(2)-C6 fungal-type DNA-binding domain"/>
    <property type="match status" value="1"/>
</dbReference>
<evidence type="ECO:0000256" key="1">
    <source>
        <dbReference type="ARBA" id="ARBA00004123"/>
    </source>
</evidence>
<comment type="subcellular location">
    <subcellularLocation>
        <location evidence="1">Nucleus</location>
    </subcellularLocation>
</comment>
<sequence>MEMLYKTCDECQLRKVRCISSQSSGSKGCDNCAKRGSLCHFSRRRRQRRARLPLGKDVPEKTDNVKPLSTVHAVDATAQSIKYTTFSKNIIKPETPQILTDHQHQSVECPTTYVDMVLRGYRSSSRGSTEASLVKSHNIYVGSSGLAFFSESRIDSITARLGHNRFQQAMENISNCVKSFIEPIHPPGSLDGESKETTDFVKLSPELANSYIEAFFKSAHPSYPFLDRRQFETNIFEHGAESIFDTSPSLFALYYAVLAIGCQYEGGDSFKLENCLAQKLFRVSLTCLPRIVMRTEGLLSLQALVAMAVFAQSVSCIRYGNMLITEAARMAVYLRYNRPVRNGEDAAQCARAFWLVYILEKLSSFVCYRASILDDEDIGIAFPGSLDPLCGGFDYFLAMARFARLLSITYGSLFTISATTLSHETIHGAIDKLIEEVEGWKSTLPRLFNPDYPFRPMDFNNSLCLNASLRLRYRYYSIVMALSRLGSLTYTSKQQRLAKYRSLACDSARNVIELTTHIDIHPTMPNWYLVVMPISACFVLFDFVINNPAHAETGKFLSLLGIVAGYFNRLEFCTDGVVRSTAAAEIAEMARQFIAGKENRAEPSMMQASDGLQERTKSGVSKDQDEFWDAVDNPMSELDLSSSSYIDFFQGSDLNSFWEILW</sequence>
<accession>A0A0D2AF32</accession>
<evidence type="ECO:0000313" key="9">
    <source>
        <dbReference type="EMBL" id="KIW05070.1"/>
    </source>
</evidence>
<keyword evidence="10" id="KW-1185">Reference proteome</keyword>
<evidence type="ECO:0000259" key="8">
    <source>
        <dbReference type="PROSITE" id="PS50048"/>
    </source>
</evidence>
<dbReference type="CDD" id="cd12148">
    <property type="entry name" value="fungal_TF_MHR"/>
    <property type="match status" value="1"/>
</dbReference>
<dbReference type="STRING" id="253628.A0A0D2AF32"/>
<dbReference type="AlphaFoldDB" id="A0A0D2AF32"/>
<protein>
    <recommendedName>
        <fullName evidence="8">Zn(2)-C6 fungal-type domain-containing protein</fullName>
    </recommendedName>
</protein>
<evidence type="ECO:0000256" key="2">
    <source>
        <dbReference type="ARBA" id="ARBA00022723"/>
    </source>
</evidence>
<dbReference type="SUPFAM" id="SSF57701">
    <property type="entry name" value="Zn2/Cys6 DNA-binding domain"/>
    <property type="match status" value="1"/>
</dbReference>
<organism evidence="9 10">
    <name type="scientific">Verruconis gallopava</name>
    <dbReference type="NCBI Taxonomy" id="253628"/>
    <lineage>
        <taxon>Eukaryota</taxon>
        <taxon>Fungi</taxon>
        <taxon>Dikarya</taxon>
        <taxon>Ascomycota</taxon>
        <taxon>Pezizomycotina</taxon>
        <taxon>Dothideomycetes</taxon>
        <taxon>Pleosporomycetidae</taxon>
        <taxon>Venturiales</taxon>
        <taxon>Sympoventuriaceae</taxon>
        <taxon>Verruconis</taxon>
    </lineage>
</organism>
<dbReference type="GeneID" id="27312197"/>
<evidence type="ECO:0000256" key="6">
    <source>
        <dbReference type="ARBA" id="ARBA00023242"/>
    </source>
</evidence>
<dbReference type="GO" id="GO:0008270">
    <property type="term" value="F:zinc ion binding"/>
    <property type="evidence" value="ECO:0007669"/>
    <property type="project" value="InterPro"/>
</dbReference>
<feature type="domain" description="Zn(2)-C6 fungal-type" evidence="8">
    <location>
        <begin position="7"/>
        <end position="41"/>
    </location>
</feature>
<reference evidence="9 10" key="1">
    <citation type="submission" date="2015-01" db="EMBL/GenBank/DDBJ databases">
        <title>The Genome Sequence of Ochroconis gallopava CBS43764.</title>
        <authorList>
            <consortium name="The Broad Institute Genomics Platform"/>
            <person name="Cuomo C."/>
            <person name="de Hoog S."/>
            <person name="Gorbushina A."/>
            <person name="Stielow B."/>
            <person name="Teixiera M."/>
            <person name="Abouelleil A."/>
            <person name="Chapman S.B."/>
            <person name="Priest M."/>
            <person name="Young S.K."/>
            <person name="Wortman J."/>
            <person name="Nusbaum C."/>
            <person name="Birren B."/>
        </authorList>
    </citation>
    <scope>NUCLEOTIDE SEQUENCE [LARGE SCALE GENOMIC DNA]</scope>
    <source>
        <strain evidence="9 10">CBS 43764</strain>
    </source>
</reference>
<feature type="region of interest" description="Disordered" evidence="7">
    <location>
        <begin position="601"/>
        <end position="620"/>
    </location>
</feature>
<dbReference type="OrthoDB" id="39175at2759"/>
<dbReference type="VEuPathDB" id="FungiDB:PV09_04224"/>
<keyword evidence="3" id="KW-0805">Transcription regulation</keyword>
<evidence type="ECO:0000256" key="3">
    <source>
        <dbReference type="ARBA" id="ARBA00023015"/>
    </source>
</evidence>
<gene>
    <name evidence="9" type="ORF">PV09_04224</name>
</gene>
<dbReference type="Proteomes" id="UP000053259">
    <property type="component" value="Unassembled WGS sequence"/>
</dbReference>
<dbReference type="SMART" id="SM00066">
    <property type="entry name" value="GAL4"/>
    <property type="match status" value="1"/>
</dbReference>
<dbReference type="PANTHER" id="PTHR46910">
    <property type="entry name" value="TRANSCRIPTION FACTOR PDR1"/>
    <property type="match status" value="1"/>
</dbReference>
<dbReference type="GO" id="GO:0003677">
    <property type="term" value="F:DNA binding"/>
    <property type="evidence" value="ECO:0007669"/>
    <property type="project" value="UniProtKB-KW"/>
</dbReference>
<evidence type="ECO:0000256" key="4">
    <source>
        <dbReference type="ARBA" id="ARBA00023125"/>
    </source>
</evidence>
<dbReference type="RefSeq" id="XP_016214939.1">
    <property type="nucleotide sequence ID" value="XM_016357535.1"/>
</dbReference>
<dbReference type="InterPro" id="IPR050987">
    <property type="entry name" value="AtrR-like"/>
</dbReference>
<dbReference type="SMART" id="SM00906">
    <property type="entry name" value="Fungal_trans"/>
    <property type="match status" value="1"/>
</dbReference>
<keyword evidence="6" id="KW-0539">Nucleus</keyword>
<keyword evidence="4" id="KW-0238">DNA-binding</keyword>
<dbReference type="PANTHER" id="PTHR46910:SF37">
    <property type="entry name" value="ZN(II)2CYS6 TRANSCRIPTION FACTOR (EUROFUNG)"/>
    <property type="match status" value="1"/>
</dbReference>
<proteinExistence type="predicted"/>
<dbReference type="InterPro" id="IPR007219">
    <property type="entry name" value="XnlR_reg_dom"/>
</dbReference>
<dbReference type="InParanoid" id="A0A0D2AF32"/>
<dbReference type="GO" id="GO:0000981">
    <property type="term" value="F:DNA-binding transcription factor activity, RNA polymerase II-specific"/>
    <property type="evidence" value="ECO:0007669"/>
    <property type="project" value="InterPro"/>
</dbReference>
<keyword evidence="2" id="KW-0479">Metal-binding</keyword>
<dbReference type="HOGENOM" id="CLU_016058_3_1_1"/>
<dbReference type="Pfam" id="PF04082">
    <property type="entry name" value="Fungal_trans"/>
    <property type="match status" value="1"/>
</dbReference>
<dbReference type="GO" id="GO:0005634">
    <property type="term" value="C:nucleus"/>
    <property type="evidence" value="ECO:0007669"/>
    <property type="project" value="UniProtKB-SubCell"/>
</dbReference>
<dbReference type="InterPro" id="IPR036864">
    <property type="entry name" value="Zn2-C6_fun-type_DNA-bd_sf"/>
</dbReference>
<evidence type="ECO:0000256" key="7">
    <source>
        <dbReference type="SAM" id="MobiDB-lite"/>
    </source>
</evidence>
<dbReference type="CDD" id="cd00067">
    <property type="entry name" value="GAL4"/>
    <property type="match status" value="1"/>
</dbReference>